<dbReference type="AlphaFoldDB" id="A0A9W8LF09"/>
<evidence type="ECO:0000256" key="4">
    <source>
        <dbReference type="ARBA" id="ARBA00022603"/>
    </source>
</evidence>
<accession>A0A9W8LF09</accession>
<evidence type="ECO:0000256" key="6">
    <source>
        <dbReference type="ARBA" id="ARBA00022691"/>
    </source>
</evidence>
<evidence type="ECO:0000256" key="1">
    <source>
        <dbReference type="ARBA" id="ARBA00004141"/>
    </source>
</evidence>
<dbReference type="GO" id="GO:0032259">
    <property type="term" value="P:methylation"/>
    <property type="evidence" value="ECO:0007669"/>
    <property type="project" value="UniProtKB-KW"/>
</dbReference>
<feature type="transmembrane region" description="Helical" evidence="10">
    <location>
        <begin position="198"/>
        <end position="226"/>
    </location>
</feature>
<feature type="transmembrane region" description="Helical" evidence="10">
    <location>
        <begin position="44"/>
        <end position="67"/>
    </location>
</feature>
<dbReference type="Pfam" id="PF04140">
    <property type="entry name" value="ICMT"/>
    <property type="match status" value="1"/>
</dbReference>
<keyword evidence="12" id="KW-1185">Reference proteome</keyword>
<evidence type="ECO:0000313" key="11">
    <source>
        <dbReference type="EMBL" id="KAJ2777773.1"/>
    </source>
</evidence>
<dbReference type="PANTHER" id="PTHR12714">
    <property type="entry name" value="PROTEIN-S ISOPRENYLCYSTEINE O-METHYLTRANSFERASE"/>
    <property type="match status" value="1"/>
</dbReference>
<evidence type="ECO:0000256" key="9">
    <source>
        <dbReference type="ARBA" id="ARBA00023136"/>
    </source>
</evidence>
<comment type="caution">
    <text evidence="11">The sequence shown here is derived from an EMBL/GenBank/DDBJ whole genome shotgun (WGS) entry which is preliminary data.</text>
</comment>
<dbReference type="EC" id="2.1.1.100" evidence="3 10"/>
<comment type="similarity">
    <text evidence="2 10">Belongs to the class VI-like SAM-binding methyltransferase superfamily. Isoprenylcysteine carboxyl methyltransferase family.</text>
</comment>
<keyword evidence="9 10" id="KW-0472">Membrane</keyword>
<evidence type="ECO:0000256" key="3">
    <source>
        <dbReference type="ARBA" id="ARBA00012151"/>
    </source>
</evidence>
<evidence type="ECO:0000256" key="5">
    <source>
        <dbReference type="ARBA" id="ARBA00022679"/>
    </source>
</evidence>
<dbReference type="PANTHER" id="PTHR12714:SF9">
    <property type="entry name" value="PROTEIN-S-ISOPRENYLCYSTEINE O-METHYLTRANSFERASE"/>
    <property type="match status" value="1"/>
</dbReference>
<reference evidence="11" key="1">
    <citation type="submission" date="2022-07" db="EMBL/GenBank/DDBJ databases">
        <title>Phylogenomic reconstructions and comparative analyses of Kickxellomycotina fungi.</title>
        <authorList>
            <person name="Reynolds N.K."/>
            <person name="Stajich J.E."/>
            <person name="Barry K."/>
            <person name="Grigoriev I.V."/>
            <person name="Crous P."/>
            <person name="Smith M.E."/>
        </authorList>
    </citation>
    <scope>NUCLEOTIDE SEQUENCE</scope>
    <source>
        <strain evidence="11">NBRC 105414</strain>
    </source>
</reference>
<dbReference type="Gene3D" id="1.20.120.1630">
    <property type="match status" value="1"/>
</dbReference>
<comment type="subcellular location">
    <subcellularLocation>
        <location evidence="10">Endoplasmic reticulum membrane</location>
        <topology evidence="10">Multi-pass membrane protein</topology>
    </subcellularLocation>
    <subcellularLocation>
        <location evidence="1">Membrane</location>
        <topology evidence="1">Multi-pass membrane protein</topology>
    </subcellularLocation>
</comment>
<dbReference type="GO" id="GO:0004671">
    <property type="term" value="F:protein C-terminal S-isoprenylcysteine carboxyl O-methyltransferase activity"/>
    <property type="evidence" value="ECO:0007669"/>
    <property type="project" value="UniProtKB-EC"/>
</dbReference>
<dbReference type="InterPro" id="IPR025770">
    <property type="entry name" value="PPMT_MeTrfase"/>
</dbReference>
<dbReference type="InterPro" id="IPR007269">
    <property type="entry name" value="ICMT_MeTrfase"/>
</dbReference>
<evidence type="ECO:0000256" key="10">
    <source>
        <dbReference type="RuleBase" id="RU362022"/>
    </source>
</evidence>
<gene>
    <name evidence="11" type="primary">STE14</name>
    <name evidence="11" type="ORF">H4R18_004968</name>
</gene>
<name>A0A9W8LF09_9FUNG</name>
<dbReference type="Proteomes" id="UP001140217">
    <property type="component" value="Unassembled WGS sequence"/>
</dbReference>
<keyword evidence="7 10" id="KW-0812">Transmembrane</keyword>
<dbReference type="EMBL" id="JANBUL010000268">
    <property type="protein sequence ID" value="KAJ2777773.1"/>
    <property type="molecule type" value="Genomic_DNA"/>
</dbReference>
<dbReference type="PROSITE" id="PS51564">
    <property type="entry name" value="SAM_ICMT"/>
    <property type="match status" value="1"/>
</dbReference>
<evidence type="ECO:0000313" key="12">
    <source>
        <dbReference type="Proteomes" id="UP001140217"/>
    </source>
</evidence>
<dbReference type="OrthoDB" id="422086at2759"/>
<comment type="catalytic activity">
    <reaction evidence="10">
        <text>[protein]-C-terminal S-[(2E,6E)-farnesyl]-L-cysteine + S-adenosyl-L-methionine = [protein]-C-terminal S-[(2E,6E)-farnesyl]-L-cysteine methyl ester + S-adenosyl-L-homocysteine</text>
        <dbReference type="Rhea" id="RHEA:21672"/>
        <dbReference type="Rhea" id="RHEA-COMP:12125"/>
        <dbReference type="Rhea" id="RHEA-COMP:12126"/>
        <dbReference type="ChEBI" id="CHEBI:57856"/>
        <dbReference type="ChEBI" id="CHEBI:59789"/>
        <dbReference type="ChEBI" id="CHEBI:90510"/>
        <dbReference type="ChEBI" id="CHEBI:90511"/>
        <dbReference type="EC" id="2.1.1.100"/>
    </reaction>
</comment>
<evidence type="ECO:0000256" key="2">
    <source>
        <dbReference type="ARBA" id="ARBA00009140"/>
    </source>
</evidence>
<organism evidence="11 12">
    <name type="scientific">Coemansia javaensis</name>
    <dbReference type="NCBI Taxonomy" id="2761396"/>
    <lineage>
        <taxon>Eukaryota</taxon>
        <taxon>Fungi</taxon>
        <taxon>Fungi incertae sedis</taxon>
        <taxon>Zoopagomycota</taxon>
        <taxon>Kickxellomycotina</taxon>
        <taxon>Kickxellomycetes</taxon>
        <taxon>Kickxellales</taxon>
        <taxon>Kickxellaceae</taxon>
        <taxon>Coemansia</taxon>
    </lineage>
</organism>
<keyword evidence="5 11" id="KW-0808">Transferase</keyword>
<protein>
    <recommendedName>
        <fullName evidence="3 10">Protein-S-isoprenylcysteine O-methyltransferase</fullName>
        <ecNumber evidence="3 10">2.1.1.100</ecNumber>
    </recommendedName>
</protein>
<keyword evidence="6 10" id="KW-0949">S-adenosyl-L-methionine</keyword>
<proteinExistence type="inferred from homology"/>
<keyword evidence="4 10" id="KW-0489">Methyltransferase</keyword>
<keyword evidence="8 10" id="KW-1133">Transmembrane helix</keyword>
<dbReference type="GO" id="GO:0005789">
    <property type="term" value="C:endoplasmic reticulum membrane"/>
    <property type="evidence" value="ECO:0007669"/>
    <property type="project" value="UniProtKB-SubCell"/>
</dbReference>
<keyword evidence="10" id="KW-0256">Endoplasmic reticulum</keyword>
<feature type="transmembrane region" description="Helical" evidence="10">
    <location>
        <begin position="73"/>
        <end position="95"/>
    </location>
</feature>
<evidence type="ECO:0000256" key="7">
    <source>
        <dbReference type="ARBA" id="ARBA00022692"/>
    </source>
</evidence>
<comment type="caution">
    <text evidence="10">Lacks conserved residue(s) required for the propagation of feature annotation.</text>
</comment>
<evidence type="ECO:0000256" key="8">
    <source>
        <dbReference type="ARBA" id="ARBA00022989"/>
    </source>
</evidence>
<sequence length="279" mass="30358">MDRAARERAFTPEVGLFRRRPSAAERWWTPVAEVDWEAHSGHNVALTACALGVAIGGGGCVAALSGWTSTGVFGIYVAAVALYHMLEYLCVALYNPERVDMGSFMFSPDMGNGYTVAMAASVAEHAVECLAFGRAKAPGVGAAVGLAAAVVGQAMRTLAMVTAKTSFNHYVATRRQVDHQLITHGIYRYERHPSYVGFFLWAVGLQAMLANPVSLVAFAAVLGAFFPKRAQREEIFLLHFFGGNYRLYRRQTPSLIPVANIEIHRSEGPQQPKDGAKQH</sequence>